<comment type="catalytic activity">
    <reaction evidence="6">
        <text>adenosine(1618) in 23S rRNA + S-adenosyl-L-methionine = N(6)-methyladenosine(1618) in 23S rRNA + S-adenosyl-L-homocysteine + H(+)</text>
        <dbReference type="Rhea" id="RHEA:16497"/>
        <dbReference type="Rhea" id="RHEA-COMP:10229"/>
        <dbReference type="Rhea" id="RHEA-COMP:10231"/>
        <dbReference type="ChEBI" id="CHEBI:15378"/>
        <dbReference type="ChEBI" id="CHEBI:57856"/>
        <dbReference type="ChEBI" id="CHEBI:59789"/>
        <dbReference type="ChEBI" id="CHEBI:74411"/>
        <dbReference type="ChEBI" id="CHEBI:74449"/>
        <dbReference type="EC" id="2.1.1.181"/>
    </reaction>
</comment>
<dbReference type="NCBIfam" id="NF008725">
    <property type="entry name" value="PRK11727.1"/>
    <property type="match status" value="1"/>
</dbReference>
<reference evidence="8 9" key="1">
    <citation type="submission" date="2017-03" db="EMBL/GenBank/DDBJ databases">
        <authorList>
            <person name="Afonso C.L."/>
            <person name="Miller P.J."/>
            <person name="Scott M.A."/>
            <person name="Spackman E."/>
            <person name="Goraichik I."/>
            <person name="Dimitrov K.M."/>
            <person name="Suarez D.L."/>
            <person name="Swayne D.E."/>
        </authorList>
    </citation>
    <scope>NUCLEOTIDE SEQUENCE [LARGE SCALE GENOMIC DNA]</scope>
    <source>
        <strain evidence="8">SB41UT1</strain>
    </source>
</reference>
<dbReference type="AlphaFoldDB" id="A0A1X7AMQ7"/>
<dbReference type="PANTHER" id="PTHR13393">
    <property type="entry name" value="SAM-DEPENDENT METHYLTRANSFERASE"/>
    <property type="match status" value="1"/>
</dbReference>
<dbReference type="Pfam" id="PF05971">
    <property type="entry name" value="Methyltransf_10"/>
    <property type="match status" value="1"/>
</dbReference>
<keyword evidence="4 6" id="KW-0808">Transferase</keyword>
<keyword evidence="2 6" id="KW-0698">rRNA processing</keyword>
<sequence>MPDKFNKPKKTGRLHPRNPHSGRYDLPALVEAYPALATHLTKTPDNRDTIDFSNPEGVVALNKALLAHNYQVQHWAIPDGYLCPPIPGRADMIHYLADLLAEQTEDGSIPKGKQVQALDIGTGANCIYPIIGARSYGWKFTASDIDPVSVKTARLNVEANHCLKGHITLVHQKNAKAIFHGVIKPGQHFDITLCNPPFHASLAEAQAGTQRKWRNLHGGKGKAPQGEHRNFGGQKAELWCEGGEIAFLKQMAVESRDFAEQVGWFTSLVSKKDNLRPLEALLKKLGASEVRVIKMSQGQKISHLLAWHF</sequence>
<dbReference type="OrthoDB" id="1115728at2"/>
<name>A0A1X7AMQ7_9GAMM</name>
<comment type="function">
    <text evidence="6">Specifically methylates the adenine in position 1618 of 23S rRNA.</text>
</comment>
<evidence type="ECO:0000313" key="9">
    <source>
        <dbReference type="Proteomes" id="UP000196573"/>
    </source>
</evidence>
<dbReference type="Gene3D" id="3.40.50.150">
    <property type="entry name" value="Vaccinia Virus protein VP39"/>
    <property type="match status" value="1"/>
</dbReference>
<keyword evidence="5 6" id="KW-0949">S-adenosyl-L-methionine</keyword>
<evidence type="ECO:0000256" key="2">
    <source>
        <dbReference type="ARBA" id="ARBA00022552"/>
    </source>
</evidence>
<evidence type="ECO:0000256" key="7">
    <source>
        <dbReference type="SAM" id="MobiDB-lite"/>
    </source>
</evidence>
<feature type="region of interest" description="Disordered" evidence="7">
    <location>
        <begin position="1"/>
        <end position="23"/>
    </location>
</feature>
<protein>
    <recommendedName>
        <fullName evidence="6">Ribosomal RNA large subunit methyltransferase F</fullName>
        <ecNumber evidence="6">2.1.1.181</ecNumber>
    </recommendedName>
    <alternativeName>
        <fullName evidence="6">23S rRNA mA1618 methyltransferase</fullName>
    </alternativeName>
    <alternativeName>
        <fullName evidence="6">rRNA adenine N-6-methyltransferase</fullName>
    </alternativeName>
</protein>
<evidence type="ECO:0000256" key="1">
    <source>
        <dbReference type="ARBA" id="ARBA00022490"/>
    </source>
</evidence>
<dbReference type="CDD" id="cd02440">
    <property type="entry name" value="AdoMet_MTases"/>
    <property type="match status" value="1"/>
</dbReference>
<evidence type="ECO:0000256" key="6">
    <source>
        <dbReference type="HAMAP-Rule" id="MF_01848"/>
    </source>
</evidence>
<keyword evidence="3 6" id="KW-0489">Methyltransferase</keyword>
<dbReference type="InterPro" id="IPR016909">
    <property type="entry name" value="rRNA_lsu_MeTfrase_F"/>
</dbReference>
<comment type="similarity">
    <text evidence="6">Belongs to the methyltransferase superfamily. METTL16/RlmF family.</text>
</comment>
<evidence type="ECO:0000256" key="5">
    <source>
        <dbReference type="ARBA" id="ARBA00022691"/>
    </source>
</evidence>
<feature type="compositionally biased region" description="Basic residues" evidence="7">
    <location>
        <begin position="7"/>
        <end position="20"/>
    </location>
</feature>
<comment type="subcellular location">
    <subcellularLocation>
        <location evidence="6">Cytoplasm</location>
    </subcellularLocation>
</comment>
<evidence type="ECO:0000256" key="4">
    <source>
        <dbReference type="ARBA" id="ARBA00022679"/>
    </source>
</evidence>
<dbReference type="PIRSF" id="PIRSF029038">
    <property type="entry name" value="Mtase_YbiN_prd"/>
    <property type="match status" value="1"/>
</dbReference>
<dbReference type="PANTHER" id="PTHR13393:SF0">
    <property type="entry name" value="RNA N6-ADENOSINE-METHYLTRANSFERASE METTL16"/>
    <property type="match status" value="1"/>
</dbReference>
<dbReference type="HAMAP" id="MF_01848">
    <property type="entry name" value="23SrRNA_methyltr_F"/>
    <property type="match status" value="1"/>
</dbReference>
<keyword evidence="9" id="KW-1185">Reference proteome</keyword>
<dbReference type="InterPro" id="IPR029063">
    <property type="entry name" value="SAM-dependent_MTases_sf"/>
</dbReference>
<dbReference type="SUPFAM" id="SSF53335">
    <property type="entry name" value="S-adenosyl-L-methionine-dependent methyltransferases"/>
    <property type="match status" value="1"/>
</dbReference>
<accession>A0A1X7AMQ7</accession>
<dbReference type="RefSeq" id="WP_087111968.1">
    <property type="nucleotide sequence ID" value="NZ_CBCSCN010000010.1"/>
</dbReference>
<gene>
    <name evidence="6 8" type="primary">rlmF</name>
    <name evidence="8" type="ORF">EHSB41UT_03348</name>
</gene>
<dbReference type="InterPro" id="IPR010286">
    <property type="entry name" value="METTL16/RlmF"/>
</dbReference>
<evidence type="ECO:0000256" key="3">
    <source>
        <dbReference type="ARBA" id="ARBA00022603"/>
    </source>
</evidence>
<dbReference type="GO" id="GO:0005737">
    <property type="term" value="C:cytoplasm"/>
    <property type="evidence" value="ECO:0007669"/>
    <property type="project" value="UniProtKB-SubCell"/>
</dbReference>
<keyword evidence="1 6" id="KW-0963">Cytoplasm</keyword>
<dbReference type="GO" id="GO:0052907">
    <property type="term" value="F:23S rRNA (adenine(1618)-N(6))-methyltransferase activity"/>
    <property type="evidence" value="ECO:0007669"/>
    <property type="project" value="UniProtKB-EC"/>
</dbReference>
<organism evidence="8 9">
    <name type="scientific">Parendozoicomonas haliclonae</name>
    <dbReference type="NCBI Taxonomy" id="1960125"/>
    <lineage>
        <taxon>Bacteria</taxon>
        <taxon>Pseudomonadati</taxon>
        <taxon>Pseudomonadota</taxon>
        <taxon>Gammaproteobacteria</taxon>
        <taxon>Oceanospirillales</taxon>
        <taxon>Endozoicomonadaceae</taxon>
        <taxon>Parendozoicomonas</taxon>
    </lineage>
</organism>
<evidence type="ECO:0000313" key="8">
    <source>
        <dbReference type="EMBL" id="SMA49561.1"/>
    </source>
</evidence>
<dbReference type="GO" id="GO:0070475">
    <property type="term" value="P:rRNA base methylation"/>
    <property type="evidence" value="ECO:0007669"/>
    <property type="project" value="TreeGrafter"/>
</dbReference>
<dbReference type="Proteomes" id="UP000196573">
    <property type="component" value="Unassembled WGS sequence"/>
</dbReference>
<dbReference type="EC" id="2.1.1.181" evidence="6"/>
<dbReference type="EMBL" id="FWPT01000008">
    <property type="protein sequence ID" value="SMA49561.1"/>
    <property type="molecule type" value="Genomic_DNA"/>
</dbReference>
<proteinExistence type="inferred from homology"/>